<sequence>MSENKIAKDLTENNSDNRTTNCCDEGYEDEAIHEDSVTNISSTSSETTEKVTKTCQEDIQKPVCSVNISTGTSDEHNLDINSDVSVNAISSSATGNCDTDTSINVEVAEGESKTSSEVTDPSSSYDPKYVHYEGDVAVYKDPKSGYEYTWNKDSEEWTLRNNENYSFEDDTHTYTDKDGVKYFWDKEKSAWFPKIDDDFMAMYQLNYGFIVNTENKLEESKEDDEEETANPRNEAVNQNLGQKRKSAKDPEWFQVDDQHNTNVYVSNLPLDITEQEFVDFMQKCGLVMRDLATGKMKVKLYTEKDTNILKGDALCTYIKKESVDLALNVLDGYNYKGHKVKVERAKFQMKGEYNPSLKPKRKKKDKEKMKKMQEKLFDWRPEKLRGQRAKHEKVVIIKNAFEPSMFDHDVSLILEIQKDVREECTKCGVVRKVVIFDRHPEGVVQVNMKSAEEADEVIQLVNGRFYNKKQLSAETWDGKTKYRIAETDSEISKRIDKWDKFLEGDEKQPAENEEQPVQKETHTK</sequence>
<evidence type="ECO:0000256" key="12">
    <source>
        <dbReference type="ARBA" id="ARBA00022884"/>
    </source>
</evidence>
<dbReference type="GO" id="GO:0005694">
    <property type="term" value="C:chromosome"/>
    <property type="evidence" value="ECO:0007669"/>
    <property type="project" value="UniProtKB-SubCell"/>
</dbReference>
<evidence type="ECO:0000256" key="16">
    <source>
        <dbReference type="ARBA" id="ARBA00023163"/>
    </source>
</evidence>
<dbReference type="GO" id="GO:0006281">
    <property type="term" value="P:DNA repair"/>
    <property type="evidence" value="ECO:0007669"/>
    <property type="project" value="UniProtKB-KW"/>
</dbReference>
<dbReference type="PANTHER" id="PTHR15608:SF0">
    <property type="entry name" value="HIV TAT-SPECIFIC FACTOR 1"/>
    <property type="match status" value="1"/>
</dbReference>
<evidence type="ECO:0000256" key="6">
    <source>
        <dbReference type="ARBA" id="ARBA00022553"/>
    </source>
</evidence>
<keyword evidence="19" id="KW-0539">Nucleus</keyword>
<keyword evidence="9" id="KW-0677">Repeat</keyword>
<dbReference type="FunFam" id="3.30.70.330:FF:000202">
    <property type="entry name" value="HIV Tat-specific factor 1"/>
    <property type="match status" value="1"/>
</dbReference>
<feature type="region of interest" description="Disordered" evidence="23">
    <location>
        <begin position="1"/>
        <end position="54"/>
    </location>
</feature>
<dbReference type="OrthoDB" id="10258585at2759"/>
<evidence type="ECO:0000256" key="17">
    <source>
        <dbReference type="ARBA" id="ARBA00023187"/>
    </source>
</evidence>
<dbReference type="InterPro" id="IPR035979">
    <property type="entry name" value="RBD_domain_sf"/>
</dbReference>
<evidence type="ECO:0000256" key="20">
    <source>
        <dbReference type="ARBA" id="ARBA00062124"/>
    </source>
</evidence>
<feature type="compositionally biased region" description="Polar residues" evidence="23">
    <location>
        <begin position="12"/>
        <end position="22"/>
    </location>
</feature>
<evidence type="ECO:0000256" key="21">
    <source>
        <dbReference type="ARBA" id="ARBA00073773"/>
    </source>
</evidence>
<proteinExistence type="inferred from homology"/>
<evidence type="ECO:0000256" key="2">
    <source>
        <dbReference type="ARBA" id="ARBA00004286"/>
    </source>
</evidence>
<keyword evidence="10" id="KW-0227">DNA damage</keyword>
<evidence type="ECO:0000313" key="25">
    <source>
        <dbReference type="Proteomes" id="UP000192223"/>
    </source>
</evidence>
<keyword evidence="15" id="KW-0010">Activator</keyword>
<dbReference type="GeneID" id="108737093"/>
<dbReference type="GO" id="GO:0005686">
    <property type="term" value="C:U2 snRNP"/>
    <property type="evidence" value="ECO:0007669"/>
    <property type="project" value="TreeGrafter"/>
</dbReference>
<dbReference type="InParanoid" id="A0A1W4WYW9"/>
<dbReference type="Proteomes" id="UP000192223">
    <property type="component" value="Unplaced"/>
</dbReference>
<dbReference type="RefSeq" id="XP_018325265.1">
    <property type="nucleotide sequence ID" value="XM_018469763.2"/>
</dbReference>
<keyword evidence="11" id="KW-0832">Ubl conjugation</keyword>
<evidence type="ECO:0000256" key="10">
    <source>
        <dbReference type="ARBA" id="ARBA00022763"/>
    </source>
</evidence>
<evidence type="ECO:0000256" key="14">
    <source>
        <dbReference type="ARBA" id="ARBA00023015"/>
    </source>
</evidence>
<keyword evidence="18" id="KW-0234">DNA repair</keyword>
<dbReference type="FunCoup" id="A0A1W4WYW9">
    <property type="interactions" value="528"/>
</dbReference>
<comment type="similarity">
    <text evidence="3">Belongs to the HTATSF1 family.</text>
</comment>
<keyword evidence="4" id="KW-0158">Chromosome</keyword>
<dbReference type="InterPro" id="IPR034393">
    <property type="entry name" value="TatSF1-like"/>
</dbReference>
<evidence type="ECO:0000256" key="3">
    <source>
        <dbReference type="ARBA" id="ARBA00007747"/>
    </source>
</evidence>
<keyword evidence="17" id="KW-0508">mRNA splicing</keyword>
<evidence type="ECO:0000256" key="15">
    <source>
        <dbReference type="ARBA" id="ARBA00023159"/>
    </source>
</evidence>
<dbReference type="InterPro" id="IPR000504">
    <property type="entry name" value="RRM_dom"/>
</dbReference>
<dbReference type="FunFam" id="3.30.70.330:FF:000105">
    <property type="entry name" value="HIV Tat-specific factor 1 homolog"/>
    <property type="match status" value="1"/>
</dbReference>
<evidence type="ECO:0000256" key="8">
    <source>
        <dbReference type="ARBA" id="ARBA00022728"/>
    </source>
</evidence>
<keyword evidence="6" id="KW-0597">Phosphoprotein</keyword>
<evidence type="ECO:0000256" key="18">
    <source>
        <dbReference type="ARBA" id="ARBA00023204"/>
    </source>
</evidence>
<dbReference type="PROSITE" id="PS50102">
    <property type="entry name" value="RRM"/>
    <property type="match status" value="1"/>
</dbReference>
<dbReference type="PANTHER" id="PTHR15608">
    <property type="entry name" value="SPLICING FACTOR U2AF-ASSOCIATED PROTEIN 2"/>
    <property type="match status" value="1"/>
</dbReference>
<evidence type="ECO:0000259" key="24">
    <source>
        <dbReference type="PROSITE" id="PS50102"/>
    </source>
</evidence>
<organism evidence="25 26">
    <name type="scientific">Agrilus planipennis</name>
    <name type="common">Emerald ash borer</name>
    <name type="synonym">Agrilus marcopoli</name>
    <dbReference type="NCBI Taxonomy" id="224129"/>
    <lineage>
        <taxon>Eukaryota</taxon>
        <taxon>Metazoa</taxon>
        <taxon>Ecdysozoa</taxon>
        <taxon>Arthropoda</taxon>
        <taxon>Hexapoda</taxon>
        <taxon>Insecta</taxon>
        <taxon>Pterygota</taxon>
        <taxon>Neoptera</taxon>
        <taxon>Endopterygota</taxon>
        <taxon>Coleoptera</taxon>
        <taxon>Polyphaga</taxon>
        <taxon>Elateriformia</taxon>
        <taxon>Buprestoidea</taxon>
        <taxon>Buprestidae</taxon>
        <taxon>Agrilinae</taxon>
        <taxon>Agrilus</taxon>
    </lineage>
</organism>
<dbReference type="KEGG" id="apln:108737093"/>
<dbReference type="GO" id="GO:0005684">
    <property type="term" value="C:U2-type spliceosomal complex"/>
    <property type="evidence" value="ECO:0007669"/>
    <property type="project" value="TreeGrafter"/>
</dbReference>
<comment type="subunit">
    <text evidence="20">Component of the 17S U2 SnRNP complex, a ribonucleoprotein complex that contains small nuclear RNA (snRNA) U2 and a number of specific proteins. Within the 17S U2 SnRNP complex, interacts (via UHM region) directly with SF3B1. Component of a complex which is at least composed of HTATSF1/Tat-SF1, the P-TEFb complex components CDK9 and CCNT1, RNA polymerase II, SUPT5H, and NCL/nucleolin. Interacts with GTF2F2/RAP30 and POLR2A. Interacts with TCERG1/CA150. Interacts with (poly-ADP-ribosylated) RPA1; promoting HTATSF1 recruitment to DNA damage sites. Interacts (when phosphorylated) with TOPBP1; promoting recruitment of TOPBP1 to DNA damage sites during S-phase.</text>
</comment>
<evidence type="ECO:0000256" key="5">
    <source>
        <dbReference type="ARBA" id="ARBA00022499"/>
    </source>
</evidence>
<keyword evidence="13" id="KW-0007">Acetylation</keyword>
<evidence type="ECO:0000256" key="23">
    <source>
        <dbReference type="SAM" id="MobiDB-lite"/>
    </source>
</evidence>
<dbReference type="SUPFAM" id="SSF54928">
    <property type="entry name" value="RNA-binding domain, RBD"/>
    <property type="match status" value="1"/>
</dbReference>
<evidence type="ECO:0000256" key="1">
    <source>
        <dbReference type="ARBA" id="ARBA00004123"/>
    </source>
</evidence>
<feature type="compositionally biased region" description="Basic and acidic residues" evidence="23">
    <location>
        <begin position="1"/>
        <end position="11"/>
    </location>
</feature>
<reference evidence="26" key="1">
    <citation type="submission" date="2025-08" db="UniProtKB">
        <authorList>
            <consortium name="RefSeq"/>
        </authorList>
    </citation>
    <scope>IDENTIFICATION</scope>
    <source>
        <tissue evidence="26">Entire body</tissue>
    </source>
</reference>
<evidence type="ECO:0000313" key="26">
    <source>
        <dbReference type="RefSeq" id="XP_018325265.1"/>
    </source>
</evidence>
<keyword evidence="12 22" id="KW-0694">RNA-binding</keyword>
<evidence type="ECO:0000256" key="7">
    <source>
        <dbReference type="ARBA" id="ARBA00022664"/>
    </source>
</evidence>
<dbReference type="GO" id="GO:0000398">
    <property type="term" value="P:mRNA splicing, via spliceosome"/>
    <property type="evidence" value="ECO:0007669"/>
    <property type="project" value="InterPro"/>
</dbReference>
<dbReference type="AlphaFoldDB" id="A0A1W4WYW9"/>
<evidence type="ECO:0000256" key="22">
    <source>
        <dbReference type="PROSITE-ProRule" id="PRU00176"/>
    </source>
</evidence>
<dbReference type="GO" id="GO:0003723">
    <property type="term" value="F:RNA binding"/>
    <property type="evidence" value="ECO:0007669"/>
    <property type="project" value="UniProtKB-UniRule"/>
</dbReference>
<dbReference type="STRING" id="224129.A0A1W4WYW9"/>
<accession>A0A1W4WYW9</accession>
<evidence type="ECO:0000256" key="13">
    <source>
        <dbReference type="ARBA" id="ARBA00022990"/>
    </source>
</evidence>
<feature type="compositionally biased region" description="Low complexity" evidence="23">
    <location>
        <begin position="37"/>
        <end position="46"/>
    </location>
</feature>
<dbReference type="CTD" id="40369"/>
<keyword evidence="5" id="KW-1017">Isopeptide bond</keyword>
<name>A0A1W4WYW9_AGRPL</name>
<evidence type="ECO:0000256" key="9">
    <source>
        <dbReference type="ARBA" id="ARBA00022737"/>
    </source>
</evidence>
<gene>
    <name evidence="26" type="primary">LOC108737093</name>
</gene>
<evidence type="ECO:0000256" key="4">
    <source>
        <dbReference type="ARBA" id="ARBA00022454"/>
    </source>
</evidence>
<dbReference type="Gene3D" id="3.30.70.330">
    <property type="match status" value="2"/>
</dbReference>
<feature type="region of interest" description="Disordered" evidence="23">
    <location>
        <begin position="218"/>
        <end position="250"/>
    </location>
</feature>
<dbReference type="CDD" id="cd12281">
    <property type="entry name" value="RRM1_TatSF1_like"/>
    <property type="match status" value="1"/>
</dbReference>
<feature type="region of interest" description="Disordered" evidence="23">
    <location>
        <begin position="108"/>
        <end position="127"/>
    </location>
</feature>
<dbReference type="InterPro" id="IPR012677">
    <property type="entry name" value="Nucleotide-bd_a/b_plait_sf"/>
</dbReference>
<feature type="domain" description="RRM" evidence="24">
    <location>
        <begin position="261"/>
        <end position="347"/>
    </location>
</feature>
<dbReference type="Pfam" id="PF00076">
    <property type="entry name" value="RRM_1"/>
    <property type="match status" value="1"/>
</dbReference>
<keyword evidence="7" id="KW-0507">mRNA processing</keyword>
<dbReference type="CDD" id="cd12282">
    <property type="entry name" value="RRM2_TatSF1_like"/>
    <property type="match status" value="1"/>
</dbReference>
<evidence type="ECO:0000256" key="19">
    <source>
        <dbReference type="ARBA" id="ARBA00023242"/>
    </source>
</evidence>
<dbReference type="InterPro" id="IPR034392">
    <property type="entry name" value="TatSF1-like_RRM1"/>
</dbReference>
<feature type="compositionally biased region" description="Polar residues" evidence="23">
    <location>
        <begin position="113"/>
        <end position="125"/>
    </location>
</feature>
<evidence type="ECO:0000256" key="11">
    <source>
        <dbReference type="ARBA" id="ARBA00022843"/>
    </source>
</evidence>
<protein>
    <recommendedName>
        <fullName evidence="21">17S U2 SnRNP complex component HTATSF1</fullName>
    </recommendedName>
</protein>
<keyword evidence="25" id="KW-1185">Reference proteome</keyword>
<feature type="region of interest" description="Disordered" evidence="23">
    <location>
        <begin position="502"/>
        <end position="524"/>
    </location>
</feature>
<keyword evidence="16" id="KW-0804">Transcription</keyword>
<dbReference type="SMART" id="SM00360">
    <property type="entry name" value="RRM"/>
    <property type="match status" value="2"/>
</dbReference>
<comment type="subcellular location">
    <subcellularLocation>
        <location evidence="2">Chromosome</location>
    </subcellularLocation>
    <subcellularLocation>
        <location evidence="1">Nucleus</location>
    </subcellularLocation>
</comment>
<keyword evidence="8" id="KW-0747">Spliceosome</keyword>
<keyword evidence="14" id="KW-0805">Transcription regulation</keyword>